<dbReference type="Proteomes" id="UP000602284">
    <property type="component" value="Unassembled WGS sequence"/>
</dbReference>
<sequence length="358" mass="40636">MQDVYFFTGFPGFIATRLIRRLVELNAGAQFRLLVHPSQRERAERERATLGSAEQFQIVEGDITREGLALTSEKSDALRGCVTYVFHLAAVYDLAVPKDLAYDVNVNGTRNVNTFVKSLPQLKRYVYFSTAYVSGDRTGRVLETELVKGQNFKNHYESTKYEAEVLVQSVREQVPLTIIRPGVVMGDSKTGETPKFDGPYFVMRFLDKFASLPIPYVGRGDVLMNLVPVDYVVEATCCLAHVESGEGKVYHLTDPRPYTAKQAYELICRELLGKPPVWTLPSGLVYGALSIPAFRKWVQVERETIAYFQEQSVYDASQAERDLAAQGIQCPDLREYMGREVAYYKEHREDREKLIAVR</sequence>
<accession>A0ABS1JES7</accession>
<protein>
    <submittedName>
        <fullName evidence="2">SDR family oxidoreductase</fullName>
    </submittedName>
</protein>
<dbReference type="PANTHER" id="PTHR11011:SF45">
    <property type="entry name" value="FATTY ACYL-COA REDUCTASE CG8306-RELATED"/>
    <property type="match status" value="1"/>
</dbReference>
<dbReference type="Pfam" id="PF07993">
    <property type="entry name" value="NAD_binding_4"/>
    <property type="match status" value="1"/>
</dbReference>
<name>A0ABS1JES7_9BACL</name>
<dbReference type="InterPro" id="IPR026055">
    <property type="entry name" value="FAR"/>
</dbReference>
<dbReference type="InterPro" id="IPR013120">
    <property type="entry name" value="FAR_NAD-bd"/>
</dbReference>
<evidence type="ECO:0000313" key="3">
    <source>
        <dbReference type="Proteomes" id="UP000602284"/>
    </source>
</evidence>
<dbReference type="InterPro" id="IPR036291">
    <property type="entry name" value="NAD(P)-bd_dom_sf"/>
</dbReference>
<dbReference type="EMBL" id="JAEQNB010000006">
    <property type="protein sequence ID" value="MBL0388710.1"/>
    <property type="molecule type" value="Genomic_DNA"/>
</dbReference>
<dbReference type="CDD" id="cd05263">
    <property type="entry name" value="MupV_like_SDR_e"/>
    <property type="match status" value="1"/>
</dbReference>
<evidence type="ECO:0000313" key="2">
    <source>
        <dbReference type="EMBL" id="MBL0388710.1"/>
    </source>
</evidence>
<keyword evidence="3" id="KW-1185">Reference proteome</keyword>
<dbReference type="Gene3D" id="3.40.50.720">
    <property type="entry name" value="NAD(P)-binding Rossmann-like Domain"/>
    <property type="match status" value="1"/>
</dbReference>
<comment type="caution">
    <text evidence="2">The sequence shown here is derived from an EMBL/GenBank/DDBJ whole genome shotgun (WGS) entry which is preliminary data.</text>
</comment>
<feature type="domain" description="Thioester reductase (TE)" evidence="1">
    <location>
        <begin position="8"/>
        <end position="235"/>
    </location>
</feature>
<dbReference type="SUPFAM" id="SSF51735">
    <property type="entry name" value="NAD(P)-binding Rossmann-fold domains"/>
    <property type="match status" value="1"/>
</dbReference>
<organism evidence="2 3">
    <name type="scientific">Tumebacillus amylolyticus</name>
    <dbReference type="NCBI Taxonomy" id="2801339"/>
    <lineage>
        <taxon>Bacteria</taxon>
        <taxon>Bacillati</taxon>
        <taxon>Bacillota</taxon>
        <taxon>Bacilli</taxon>
        <taxon>Bacillales</taxon>
        <taxon>Alicyclobacillaceae</taxon>
        <taxon>Tumebacillus</taxon>
    </lineage>
</organism>
<gene>
    <name evidence="2" type="ORF">JJB07_19055</name>
</gene>
<reference evidence="2 3" key="1">
    <citation type="submission" date="2021-01" db="EMBL/GenBank/DDBJ databases">
        <title>Tumebacillus sp. strain ITR2 16S ribosomal RNA gene Genome sequencing and assembly.</title>
        <authorList>
            <person name="Kang M."/>
        </authorList>
    </citation>
    <scope>NUCLEOTIDE SEQUENCE [LARGE SCALE GENOMIC DNA]</scope>
    <source>
        <strain evidence="2 3">ITR2</strain>
    </source>
</reference>
<dbReference type="PANTHER" id="PTHR11011">
    <property type="entry name" value="MALE STERILITY PROTEIN 2-RELATED"/>
    <property type="match status" value="1"/>
</dbReference>
<evidence type="ECO:0000259" key="1">
    <source>
        <dbReference type="Pfam" id="PF07993"/>
    </source>
</evidence>
<proteinExistence type="predicted"/>